<accession>A0AAV5R181</accession>
<proteinExistence type="predicted"/>
<comment type="caution">
    <text evidence="2">The sequence shown here is derived from an EMBL/GenBank/DDBJ whole genome shotgun (WGS) entry which is preliminary data.</text>
</comment>
<keyword evidence="3" id="KW-1185">Reference proteome</keyword>
<evidence type="ECO:0000256" key="1">
    <source>
        <dbReference type="SAM" id="MobiDB-lite"/>
    </source>
</evidence>
<evidence type="ECO:0000313" key="2">
    <source>
        <dbReference type="EMBL" id="GMM45032.1"/>
    </source>
</evidence>
<dbReference type="Proteomes" id="UP001378960">
    <property type="component" value="Unassembled WGS sequence"/>
</dbReference>
<sequence length="206" mass="23316">MENELGSIAAGNDTNVVPPIPEIPEPLTEKTFRYMNNCAISVGNTPSGFATLLLHIKETPFFGIGTMFNLAALEITDAEIFYNSKRDFLLDEDIDPNSNNPLDTDRDRRMHKLSLYKLPETGEYRIDLVKMAKTGIPEIDALDPWKDFSDMEDHGAGNRQLELVKQFTNVLKQSRNEPDIIITAKIPENYPELEPCIGIVMFKRVQ</sequence>
<gene>
    <name evidence="2" type="ORF">DAPK24_016070</name>
</gene>
<organism evidence="2 3">
    <name type="scientific">Pichia kluyveri</name>
    <name type="common">Yeast</name>
    <dbReference type="NCBI Taxonomy" id="36015"/>
    <lineage>
        <taxon>Eukaryota</taxon>
        <taxon>Fungi</taxon>
        <taxon>Dikarya</taxon>
        <taxon>Ascomycota</taxon>
        <taxon>Saccharomycotina</taxon>
        <taxon>Pichiomycetes</taxon>
        <taxon>Pichiales</taxon>
        <taxon>Pichiaceae</taxon>
        <taxon>Pichia</taxon>
    </lineage>
</organism>
<dbReference type="EMBL" id="BTGB01000001">
    <property type="protein sequence ID" value="GMM45032.1"/>
    <property type="molecule type" value="Genomic_DNA"/>
</dbReference>
<name>A0AAV5R181_PICKL</name>
<dbReference type="AlphaFoldDB" id="A0AAV5R181"/>
<feature type="region of interest" description="Disordered" evidence="1">
    <location>
        <begin position="1"/>
        <end position="21"/>
    </location>
</feature>
<protein>
    <submittedName>
        <fullName evidence="2">Uncharacterized protein</fullName>
    </submittedName>
</protein>
<evidence type="ECO:0000313" key="3">
    <source>
        <dbReference type="Proteomes" id="UP001378960"/>
    </source>
</evidence>
<reference evidence="2 3" key="1">
    <citation type="journal article" date="2023" name="Elife">
        <title>Identification of key yeast species and microbe-microbe interactions impacting larval growth of Drosophila in the wild.</title>
        <authorList>
            <person name="Mure A."/>
            <person name="Sugiura Y."/>
            <person name="Maeda R."/>
            <person name="Honda K."/>
            <person name="Sakurai N."/>
            <person name="Takahashi Y."/>
            <person name="Watada M."/>
            <person name="Katoh T."/>
            <person name="Gotoh A."/>
            <person name="Gotoh Y."/>
            <person name="Taniguchi I."/>
            <person name="Nakamura K."/>
            <person name="Hayashi T."/>
            <person name="Katayama T."/>
            <person name="Uemura T."/>
            <person name="Hattori Y."/>
        </authorList>
    </citation>
    <scope>NUCLEOTIDE SEQUENCE [LARGE SCALE GENOMIC DNA]</scope>
    <source>
        <strain evidence="2 3">PK-24</strain>
    </source>
</reference>